<dbReference type="OrthoDB" id="7062948at2"/>
<name>A0A0Q9YZ15_9GAMM</name>
<dbReference type="AlphaFoldDB" id="A0A0Q9YZ15"/>
<dbReference type="RefSeq" id="WP_075064987.1">
    <property type="nucleotide sequence ID" value="NZ_LKAJ02000001.1"/>
</dbReference>
<protein>
    <submittedName>
        <fullName evidence="2">Uncharacterized protein</fullName>
    </submittedName>
</protein>
<dbReference type="EMBL" id="LKAJ02000001">
    <property type="protein sequence ID" value="MCS5711830.1"/>
    <property type="molecule type" value="Genomic_DNA"/>
</dbReference>
<comment type="caution">
    <text evidence="2">The sequence shown here is derived from an EMBL/GenBank/DDBJ whole genome shotgun (WGS) entry which is preliminary data.</text>
</comment>
<feature type="region of interest" description="Disordered" evidence="1">
    <location>
        <begin position="63"/>
        <end position="100"/>
    </location>
</feature>
<proteinExistence type="predicted"/>
<keyword evidence="4" id="KW-1185">Reference proteome</keyword>
<accession>A0A0Q9YZ15</accession>
<reference evidence="2" key="1">
    <citation type="submission" date="2015-09" db="EMBL/GenBank/DDBJ databases">
        <title>Draft Genome Sequences of Two Novel Amoeba-resistant Intranuclear Bacteria, Candidatus Berkiella cookevillensis and Candidatus Berkiella aquae.</title>
        <authorList>
            <person name="Mehari Y.T."/>
            <person name="Arivett B.A."/>
            <person name="Farone A.L."/>
            <person name="Gunderson J.H."/>
            <person name="Farone M.B."/>
        </authorList>
    </citation>
    <scope>NUCLEOTIDE SEQUENCE [LARGE SCALE GENOMIC DNA]</scope>
    <source>
        <strain evidence="2">HT99</strain>
    </source>
</reference>
<feature type="compositionally biased region" description="Basic and acidic residues" evidence="1">
    <location>
        <begin position="71"/>
        <end position="87"/>
    </location>
</feature>
<gene>
    <name evidence="2" type="ORF">HT99x_00351</name>
    <name evidence="3" type="ORF">HT99x_010340</name>
</gene>
<dbReference type="Pfam" id="PF20549">
    <property type="entry name" value="DUF6763"/>
    <property type="match status" value="1"/>
</dbReference>
<evidence type="ECO:0000313" key="2">
    <source>
        <dbReference type="EMBL" id="KRG22810.1"/>
    </source>
</evidence>
<evidence type="ECO:0000313" key="4">
    <source>
        <dbReference type="Proteomes" id="UP000051497"/>
    </source>
</evidence>
<dbReference type="EMBL" id="LKAJ01000001">
    <property type="protein sequence ID" value="KRG22810.1"/>
    <property type="molecule type" value="Genomic_DNA"/>
</dbReference>
<sequence length="100" mass="11831">MRHHEHPDVGTWYKDQEANHLFEVVASDDRDQYVEIQYFAGEIEEVDLETWYELDLKRVPAPEDWSGPYEVSREDLGYSDDTMHPEDWSGPLTEIEPSEM</sequence>
<dbReference type="InterPro" id="IPR046651">
    <property type="entry name" value="DUF6763"/>
</dbReference>
<reference evidence="3" key="2">
    <citation type="journal article" date="2016" name="Genome Announc.">
        <title>Draft Genome Sequences of Two Novel Amoeba-Resistant Intranuclear Bacteria, 'Candidatus Berkiella cookevillensis' and 'Candidatus Berkiella aquae'.</title>
        <authorList>
            <person name="Mehari Y.T."/>
            <person name="Arivett B.A."/>
            <person name="Farone A.L."/>
            <person name="Gunderson J.H."/>
            <person name="Farone M.B."/>
        </authorList>
    </citation>
    <scope>NUCLEOTIDE SEQUENCE</scope>
    <source>
        <strain evidence="3">HT99</strain>
    </source>
</reference>
<dbReference type="STRING" id="295108.HT99x_00351"/>
<organism evidence="2">
    <name type="scientific">Candidatus Berkiella aquae</name>
    <dbReference type="NCBI Taxonomy" id="295108"/>
    <lineage>
        <taxon>Bacteria</taxon>
        <taxon>Pseudomonadati</taxon>
        <taxon>Pseudomonadota</taxon>
        <taxon>Gammaproteobacteria</taxon>
        <taxon>Candidatus Berkiellales</taxon>
        <taxon>Candidatus Berkiellaceae</taxon>
        <taxon>Candidatus Berkiella</taxon>
    </lineage>
</organism>
<dbReference type="Proteomes" id="UP000051497">
    <property type="component" value="Unassembled WGS sequence"/>
</dbReference>
<reference evidence="3" key="3">
    <citation type="submission" date="2021-06" db="EMBL/GenBank/DDBJ databases">
        <title>Genomic Description and Analysis of Intracellular Bacteria, Candidatus Berkiella cookevillensis and Candidatus Berkiella aquae.</title>
        <authorList>
            <person name="Kidane D.T."/>
            <person name="Mehari Y.T."/>
            <person name="Rice F.C."/>
            <person name="Arivett B.A."/>
            <person name="Farone A.L."/>
            <person name="Berk S.G."/>
            <person name="Farone M.B."/>
        </authorList>
    </citation>
    <scope>NUCLEOTIDE SEQUENCE</scope>
    <source>
        <strain evidence="3">HT99</strain>
    </source>
</reference>
<evidence type="ECO:0000313" key="3">
    <source>
        <dbReference type="EMBL" id="MCS5711830.1"/>
    </source>
</evidence>
<evidence type="ECO:0000256" key="1">
    <source>
        <dbReference type="SAM" id="MobiDB-lite"/>
    </source>
</evidence>